<evidence type="ECO:0000256" key="1">
    <source>
        <dbReference type="SAM" id="MobiDB-lite"/>
    </source>
</evidence>
<gene>
    <name evidence="2" type="ORF">MtrDRAFT_AC150441g11v1</name>
</gene>
<proteinExistence type="predicted"/>
<feature type="compositionally biased region" description="Polar residues" evidence="1">
    <location>
        <begin position="49"/>
        <end position="58"/>
    </location>
</feature>
<organism evidence="2">
    <name type="scientific">Medicago truncatula</name>
    <name type="common">Barrel medic</name>
    <name type="synonym">Medicago tribuloides</name>
    <dbReference type="NCBI Taxonomy" id="3880"/>
    <lineage>
        <taxon>Eukaryota</taxon>
        <taxon>Viridiplantae</taxon>
        <taxon>Streptophyta</taxon>
        <taxon>Embryophyta</taxon>
        <taxon>Tracheophyta</taxon>
        <taxon>Spermatophyta</taxon>
        <taxon>Magnoliopsida</taxon>
        <taxon>eudicotyledons</taxon>
        <taxon>Gunneridae</taxon>
        <taxon>Pentapetalae</taxon>
        <taxon>rosids</taxon>
        <taxon>fabids</taxon>
        <taxon>Fabales</taxon>
        <taxon>Fabaceae</taxon>
        <taxon>Papilionoideae</taxon>
        <taxon>50 kb inversion clade</taxon>
        <taxon>NPAAA clade</taxon>
        <taxon>Hologalegina</taxon>
        <taxon>IRL clade</taxon>
        <taxon>Trifolieae</taxon>
        <taxon>Medicago</taxon>
    </lineage>
</organism>
<reference evidence="2" key="2">
    <citation type="submission" date="2006-02" db="EMBL/GenBank/DDBJ databases">
        <authorList>
            <consortium name="The International Medicago Genome Annotation Group"/>
        </authorList>
    </citation>
    <scope>NUCLEOTIDE SEQUENCE</scope>
</reference>
<sequence>MDSHRDRLLCAIDNILTTLKPRYSKNGVFHRDHDDVVRITREHDVSLGYGSQIQSTTDNNDEDQHDPQVNRGRHHRRRGCGTAGHL</sequence>
<dbReference type="AlphaFoldDB" id="Q2HTH8"/>
<dbReference type="EMBL" id="AC150441">
    <property type="protein sequence ID" value="ABD32653.1"/>
    <property type="molecule type" value="Genomic_DNA"/>
</dbReference>
<reference evidence="2" key="1">
    <citation type="submission" date="2004-11" db="EMBL/GenBank/DDBJ databases">
        <title>Medicago truncatula BAC genomic sequence.</title>
        <authorList>
            <person name="Town C.D."/>
            <person name="Tallon L.J."/>
            <person name="Arbogast T."/>
            <person name="Althoff R."/>
            <person name="Hine E."/>
            <person name="Monaghan E."/>
            <person name="Smith S.A."/>
            <person name="Utterback T."/>
            <person name="Feldblyum T."/>
            <person name="Koo H."/>
            <person name="Cheung F."/>
        </authorList>
    </citation>
    <scope>NUCLEOTIDE SEQUENCE</scope>
</reference>
<protein>
    <submittedName>
        <fullName evidence="2">Uncharacterized protein</fullName>
    </submittedName>
</protein>
<accession>Q2HTH8</accession>
<feature type="region of interest" description="Disordered" evidence="1">
    <location>
        <begin position="44"/>
        <end position="86"/>
    </location>
</feature>
<evidence type="ECO:0000313" key="2">
    <source>
        <dbReference type="EMBL" id="ABD32653.1"/>
    </source>
</evidence>
<name>Q2HTH8_MEDTR</name>